<dbReference type="Pfam" id="PF00436">
    <property type="entry name" value="SSB"/>
    <property type="match status" value="1"/>
</dbReference>
<sequence>MIDGLIAGKLYGKPEERAGQRGTLFTVAKVRTTAGDGNSLFVNVIAFADGAQAALLAMDDGDSVALSGSLAPKAWIDKNGDPRPALDMVAHAVMTAYHVKRKRQVMQQQDTARTHDGTDQEF</sequence>
<name>A0A367PIF0_CUPNE</name>
<dbReference type="InterPro" id="IPR012340">
    <property type="entry name" value="NA-bd_OB-fold"/>
</dbReference>
<evidence type="ECO:0000313" key="4">
    <source>
        <dbReference type="EMBL" id="RCJ07303.1"/>
    </source>
</evidence>
<evidence type="ECO:0000313" key="5">
    <source>
        <dbReference type="Proteomes" id="UP000253501"/>
    </source>
</evidence>
<dbReference type="SUPFAM" id="SSF50249">
    <property type="entry name" value="Nucleic acid-binding proteins"/>
    <property type="match status" value="1"/>
</dbReference>
<dbReference type="RefSeq" id="WP_114132851.1">
    <property type="nucleotide sequence ID" value="NZ_CP068434.1"/>
</dbReference>
<feature type="compositionally biased region" description="Basic and acidic residues" evidence="3">
    <location>
        <begin position="112"/>
        <end position="122"/>
    </location>
</feature>
<dbReference type="GO" id="GO:0003697">
    <property type="term" value="F:single-stranded DNA binding"/>
    <property type="evidence" value="ECO:0007669"/>
    <property type="project" value="InterPro"/>
</dbReference>
<organism evidence="4 5">
    <name type="scientific">Cupriavidus necator</name>
    <name type="common">Alcaligenes eutrophus</name>
    <name type="synonym">Ralstonia eutropha</name>
    <dbReference type="NCBI Taxonomy" id="106590"/>
    <lineage>
        <taxon>Bacteria</taxon>
        <taxon>Pseudomonadati</taxon>
        <taxon>Pseudomonadota</taxon>
        <taxon>Betaproteobacteria</taxon>
        <taxon>Burkholderiales</taxon>
        <taxon>Burkholderiaceae</taxon>
        <taxon>Cupriavidus</taxon>
    </lineage>
</organism>
<dbReference type="AlphaFoldDB" id="A0A367PIF0"/>
<gene>
    <name evidence="4" type="ORF">DDK22_16615</name>
</gene>
<evidence type="ECO:0000256" key="3">
    <source>
        <dbReference type="SAM" id="MobiDB-lite"/>
    </source>
</evidence>
<evidence type="ECO:0000256" key="1">
    <source>
        <dbReference type="ARBA" id="ARBA00023125"/>
    </source>
</evidence>
<accession>A0A367PIF0</accession>
<keyword evidence="1 2" id="KW-0238">DNA-binding</keyword>
<dbReference type="EMBL" id="QDHA01000039">
    <property type="protein sequence ID" value="RCJ07303.1"/>
    <property type="molecule type" value="Genomic_DNA"/>
</dbReference>
<proteinExistence type="predicted"/>
<protein>
    <submittedName>
        <fullName evidence="4">Single-stranded DNA-binding protein</fullName>
    </submittedName>
</protein>
<dbReference type="InterPro" id="IPR000424">
    <property type="entry name" value="Primosome_PriB/ssb"/>
</dbReference>
<feature type="region of interest" description="Disordered" evidence="3">
    <location>
        <begin position="103"/>
        <end position="122"/>
    </location>
</feature>
<comment type="caution">
    <text evidence="4">The sequence shown here is derived from an EMBL/GenBank/DDBJ whole genome shotgun (WGS) entry which is preliminary data.</text>
</comment>
<evidence type="ECO:0000256" key="2">
    <source>
        <dbReference type="PROSITE-ProRule" id="PRU00252"/>
    </source>
</evidence>
<dbReference type="PROSITE" id="PS50935">
    <property type="entry name" value="SSB"/>
    <property type="match status" value="1"/>
</dbReference>
<dbReference type="Gene3D" id="2.40.50.140">
    <property type="entry name" value="Nucleic acid-binding proteins"/>
    <property type="match status" value="1"/>
</dbReference>
<reference evidence="4 5" key="1">
    <citation type="submission" date="2018-04" db="EMBL/GenBank/DDBJ databases">
        <title>Cupriavidus necator CR12 genome sequencing and assembly.</title>
        <authorList>
            <person name="Ben Fekih I."/>
            <person name="Mazhar H.S."/>
            <person name="Bello S.K."/>
            <person name="Rensing C."/>
        </authorList>
    </citation>
    <scope>NUCLEOTIDE SEQUENCE [LARGE SCALE GENOMIC DNA]</scope>
    <source>
        <strain evidence="4 5">CR12</strain>
    </source>
</reference>
<dbReference type="Proteomes" id="UP000253501">
    <property type="component" value="Unassembled WGS sequence"/>
</dbReference>